<evidence type="ECO:0000256" key="8">
    <source>
        <dbReference type="RuleBase" id="RU000304"/>
    </source>
</evidence>
<dbReference type="SMART" id="SM00220">
    <property type="entry name" value="S_TKc"/>
    <property type="match status" value="1"/>
</dbReference>
<comment type="similarity">
    <text evidence="8">Belongs to the protein kinase superfamily.</text>
</comment>
<dbReference type="Pfam" id="PF00069">
    <property type="entry name" value="Pkinase"/>
    <property type="match status" value="1"/>
</dbReference>
<dbReference type="InterPro" id="IPR008271">
    <property type="entry name" value="Ser/Thr_kinase_AS"/>
</dbReference>
<dbReference type="PROSITE" id="PS50011">
    <property type="entry name" value="PROTEIN_KINASE_DOM"/>
    <property type="match status" value="1"/>
</dbReference>
<feature type="non-terminal residue" evidence="10">
    <location>
        <position position="398"/>
    </location>
</feature>
<dbReference type="InterPro" id="IPR017441">
    <property type="entry name" value="Protein_kinase_ATP_BS"/>
</dbReference>
<accession>D8U303</accession>
<dbReference type="PROSITE" id="PS00107">
    <property type="entry name" value="PROTEIN_KINASE_ATP"/>
    <property type="match status" value="1"/>
</dbReference>
<dbReference type="InterPro" id="IPR011009">
    <property type="entry name" value="Kinase-like_dom_sf"/>
</dbReference>
<keyword evidence="1 8" id="KW-0723">Serine/threonine-protein kinase</keyword>
<evidence type="ECO:0000256" key="4">
    <source>
        <dbReference type="ARBA" id="ARBA00022741"/>
    </source>
</evidence>
<dbReference type="InterPro" id="IPR050494">
    <property type="entry name" value="Ser_Thr_dual-spec_kinase"/>
</dbReference>
<dbReference type="GO" id="GO:0005737">
    <property type="term" value="C:cytoplasm"/>
    <property type="evidence" value="ECO:0007669"/>
    <property type="project" value="TreeGrafter"/>
</dbReference>
<dbReference type="Gene3D" id="3.30.200.20">
    <property type="entry name" value="Phosphorylase Kinase, domain 1"/>
    <property type="match status" value="1"/>
</dbReference>
<dbReference type="InParanoid" id="D8U303"/>
<evidence type="ECO:0000256" key="2">
    <source>
        <dbReference type="ARBA" id="ARBA00022553"/>
    </source>
</evidence>
<dbReference type="GO" id="GO:0004713">
    <property type="term" value="F:protein tyrosine kinase activity"/>
    <property type="evidence" value="ECO:0007669"/>
    <property type="project" value="TreeGrafter"/>
</dbReference>
<keyword evidence="4 7" id="KW-0547">Nucleotide-binding</keyword>
<keyword evidence="3" id="KW-0808">Transferase</keyword>
<keyword evidence="5" id="KW-0418">Kinase</keyword>
<dbReference type="PANTHER" id="PTHR24058">
    <property type="entry name" value="DUAL SPECIFICITY PROTEIN KINASE"/>
    <property type="match status" value="1"/>
</dbReference>
<evidence type="ECO:0000256" key="7">
    <source>
        <dbReference type="PROSITE-ProRule" id="PRU10141"/>
    </source>
</evidence>
<evidence type="ECO:0000256" key="5">
    <source>
        <dbReference type="ARBA" id="ARBA00022777"/>
    </source>
</evidence>
<evidence type="ECO:0000256" key="3">
    <source>
        <dbReference type="ARBA" id="ARBA00022679"/>
    </source>
</evidence>
<dbReference type="FunFam" id="1.10.510.10:FF:000380">
    <property type="entry name" value="Serine/threonine-protein kinase ppk15"/>
    <property type="match status" value="1"/>
</dbReference>
<dbReference type="EMBL" id="GL378354">
    <property type="protein sequence ID" value="EFJ45990.1"/>
    <property type="molecule type" value="Genomic_DNA"/>
</dbReference>
<dbReference type="eggNOG" id="KOG0667">
    <property type="taxonomic scope" value="Eukaryota"/>
</dbReference>
<dbReference type="PANTHER" id="PTHR24058:SF17">
    <property type="entry name" value="HOMEODOMAIN INTERACTING PROTEIN KINASE, ISOFORM D"/>
    <property type="match status" value="1"/>
</dbReference>
<proteinExistence type="inferred from homology"/>
<evidence type="ECO:0000313" key="10">
    <source>
        <dbReference type="EMBL" id="EFJ45990.1"/>
    </source>
</evidence>
<feature type="non-terminal residue" evidence="10">
    <location>
        <position position="1"/>
    </location>
</feature>
<feature type="binding site" evidence="7">
    <location>
        <position position="92"/>
    </location>
    <ligand>
        <name>ATP</name>
        <dbReference type="ChEBI" id="CHEBI:30616"/>
    </ligand>
</feature>
<dbReference type="PROSITE" id="PS00108">
    <property type="entry name" value="PROTEIN_KINASE_ST"/>
    <property type="match status" value="1"/>
</dbReference>
<gene>
    <name evidence="10" type="ORF">VOLCADRAFT_30949</name>
</gene>
<dbReference type="GO" id="GO:0005524">
    <property type="term" value="F:ATP binding"/>
    <property type="evidence" value="ECO:0007669"/>
    <property type="project" value="UniProtKB-UniRule"/>
</dbReference>
<dbReference type="SUPFAM" id="SSF56112">
    <property type="entry name" value="Protein kinase-like (PK-like)"/>
    <property type="match status" value="1"/>
</dbReference>
<dbReference type="OrthoDB" id="9332038at2759"/>
<dbReference type="GeneID" id="9625691"/>
<keyword evidence="6 7" id="KW-0067">ATP-binding</keyword>
<dbReference type="RefSeq" id="XP_002953068.1">
    <property type="nucleotide sequence ID" value="XM_002953022.1"/>
</dbReference>
<sequence length="398" mass="45181">LVSVYRSCNDSYRYSHNANPRRVLTKPSVGVKNDGYDNENSDLIMHVNDVLVNGQPGAVLRHYVVSEMLGQGTFGQVVSCWCQERGASVAVKVIKNQPAYYHQARVEIGLLQLLNTRCDPADQHHVVRMVDFFLFRKHLCLVFEKLDVNLFELLRRNGFRGLSLSLVQLFLRQLLDALVVLRDASIIHCDIKPENILLKSPHSGDLKLIDFGSACFENRTVYSYIQSRFYRSPEVVLGCGYTVAIDVWSLGCVAAELFLGLPLFPGASEHDLLTRIVQTFGMPPQWLLESAKHVDKFFNKRLVPLVAHHVLTSQAEFEAKNSCKAPAGKRYFSHTSLPDIILVYPFKQSLSSEEVERERRARECFIDFLMGVLELDPRKRWTPRQAAAHPFITGEAFS</sequence>
<dbReference type="STRING" id="3068.D8U303"/>
<evidence type="ECO:0000256" key="6">
    <source>
        <dbReference type="ARBA" id="ARBA00022840"/>
    </source>
</evidence>
<organism evidence="11">
    <name type="scientific">Volvox carteri f. nagariensis</name>
    <dbReference type="NCBI Taxonomy" id="3068"/>
    <lineage>
        <taxon>Eukaryota</taxon>
        <taxon>Viridiplantae</taxon>
        <taxon>Chlorophyta</taxon>
        <taxon>core chlorophytes</taxon>
        <taxon>Chlorophyceae</taxon>
        <taxon>CS clade</taxon>
        <taxon>Chlamydomonadales</taxon>
        <taxon>Volvocaceae</taxon>
        <taxon>Volvox</taxon>
    </lineage>
</organism>
<dbReference type="Proteomes" id="UP000001058">
    <property type="component" value="Unassembled WGS sequence"/>
</dbReference>
<protein>
    <recommendedName>
        <fullName evidence="9">Protein kinase domain-containing protein</fullName>
    </recommendedName>
</protein>
<evidence type="ECO:0000256" key="1">
    <source>
        <dbReference type="ARBA" id="ARBA00022527"/>
    </source>
</evidence>
<keyword evidence="2" id="KW-0597">Phosphoprotein</keyword>
<dbReference type="KEGG" id="vcn:VOLCADRAFT_30949"/>
<dbReference type="AlphaFoldDB" id="D8U303"/>
<dbReference type="InterPro" id="IPR000719">
    <property type="entry name" value="Prot_kinase_dom"/>
</dbReference>
<keyword evidence="11" id="KW-1185">Reference proteome</keyword>
<dbReference type="Gene3D" id="1.10.510.10">
    <property type="entry name" value="Transferase(Phosphotransferase) domain 1"/>
    <property type="match status" value="1"/>
</dbReference>
<evidence type="ECO:0000259" key="9">
    <source>
        <dbReference type="PROSITE" id="PS50011"/>
    </source>
</evidence>
<dbReference type="GO" id="GO:0004674">
    <property type="term" value="F:protein serine/threonine kinase activity"/>
    <property type="evidence" value="ECO:0007669"/>
    <property type="project" value="UniProtKB-KW"/>
</dbReference>
<reference evidence="10 11" key="1">
    <citation type="journal article" date="2010" name="Science">
        <title>Genomic analysis of organismal complexity in the multicellular green alga Volvox carteri.</title>
        <authorList>
            <person name="Prochnik S.E."/>
            <person name="Umen J."/>
            <person name="Nedelcu A.M."/>
            <person name="Hallmann A."/>
            <person name="Miller S.M."/>
            <person name="Nishii I."/>
            <person name="Ferris P."/>
            <person name="Kuo A."/>
            <person name="Mitros T."/>
            <person name="Fritz-Laylin L.K."/>
            <person name="Hellsten U."/>
            <person name="Chapman J."/>
            <person name="Simakov O."/>
            <person name="Rensing S.A."/>
            <person name="Terry A."/>
            <person name="Pangilinan J."/>
            <person name="Kapitonov V."/>
            <person name="Jurka J."/>
            <person name="Salamov A."/>
            <person name="Shapiro H."/>
            <person name="Schmutz J."/>
            <person name="Grimwood J."/>
            <person name="Lindquist E."/>
            <person name="Lucas S."/>
            <person name="Grigoriev I.V."/>
            <person name="Schmitt R."/>
            <person name="Kirk D."/>
            <person name="Rokhsar D.S."/>
        </authorList>
    </citation>
    <scope>NUCLEOTIDE SEQUENCE [LARGE SCALE GENOMIC DNA]</scope>
    <source>
        <strain evidence="11">f. Nagariensis / Eve</strain>
    </source>
</reference>
<feature type="domain" description="Protein kinase" evidence="9">
    <location>
        <begin position="63"/>
        <end position="392"/>
    </location>
</feature>
<name>D8U303_VOLCA</name>
<evidence type="ECO:0000313" key="11">
    <source>
        <dbReference type="Proteomes" id="UP000001058"/>
    </source>
</evidence>